<evidence type="ECO:0000313" key="2">
    <source>
        <dbReference type="Proteomes" id="UP001180840"/>
    </source>
</evidence>
<reference evidence="1" key="1">
    <citation type="submission" date="2023-07" db="EMBL/GenBank/DDBJ databases">
        <title>Sequencing the genomes of 1000 actinobacteria strains.</title>
        <authorList>
            <person name="Klenk H.-P."/>
        </authorList>
    </citation>
    <scope>NUCLEOTIDE SEQUENCE</scope>
    <source>
        <strain evidence="1">DSM 107476</strain>
    </source>
</reference>
<organism evidence="1 2">
    <name type="scientific">Corynebacterium guangdongense</name>
    <dbReference type="NCBI Taxonomy" id="1783348"/>
    <lineage>
        <taxon>Bacteria</taxon>
        <taxon>Bacillati</taxon>
        <taxon>Actinomycetota</taxon>
        <taxon>Actinomycetes</taxon>
        <taxon>Mycobacteriales</taxon>
        <taxon>Corynebacteriaceae</taxon>
        <taxon>Corynebacterium</taxon>
    </lineage>
</organism>
<protein>
    <recommendedName>
        <fullName evidence="3">Methionine synthase</fullName>
    </recommendedName>
</protein>
<dbReference type="InterPro" id="IPR038071">
    <property type="entry name" value="UROD/MetE-like_sf"/>
</dbReference>
<dbReference type="SUPFAM" id="SSF51726">
    <property type="entry name" value="UROD/MetE-like"/>
    <property type="match status" value="1"/>
</dbReference>
<keyword evidence="2" id="KW-1185">Reference proteome</keyword>
<sequence length="331" mass="35509">MTRAYGLGPLPGTSVAEACDVIVSETGGLPHIPQLPDRGLGSDPVGRTASLLEAVHVDRGPRSWRMSPRPQLISRRTADRLERDLDECQAAWNRTLPAVKIQLTGPWTLAGAIELADGHRVLTDRGALRDLTDALIDGANLHIADVARRFGAAEILVQLDEPWLTDVVAGNLPGTTRLDEVRAVHPRDAGKRLAHVVDNLDAGEVALNLTGQIPEWEVVRLSGVQTLQLTLDSITGTRQLDALGEAVSGGLRIGVGVTAAGEEIDERQEKPRTRAMDIARVWRELSLDPSQLREVDVHPKGALSGSLLDASRAYAMAQAVAGILDRDAGNL</sequence>
<evidence type="ECO:0008006" key="3">
    <source>
        <dbReference type="Google" id="ProtNLM"/>
    </source>
</evidence>
<accession>A0ABU1ZY36</accession>
<comment type="caution">
    <text evidence="1">The sequence shown here is derived from an EMBL/GenBank/DDBJ whole genome shotgun (WGS) entry which is preliminary data.</text>
</comment>
<gene>
    <name evidence="1" type="ORF">J2S39_000818</name>
</gene>
<dbReference type="Gene3D" id="3.20.20.210">
    <property type="match status" value="1"/>
</dbReference>
<dbReference type="RefSeq" id="WP_290198110.1">
    <property type="nucleotide sequence ID" value="NZ_CP047654.1"/>
</dbReference>
<name>A0ABU1ZY36_9CORY</name>
<proteinExistence type="predicted"/>
<dbReference type="EMBL" id="JAVDXZ010000001">
    <property type="protein sequence ID" value="MDR7329142.1"/>
    <property type="molecule type" value="Genomic_DNA"/>
</dbReference>
<dbReference type="Proteomes" id="UP001180840">
    <property type="component" value="Unassembled WGS sequence"/>
</dbReference>
<evidence type="ECO:0000313" key="1">
    <source>
        <dbReference type="EMBL" id="MDR7329142.1"/>
    </source>
</evidence>